<dbReference type="EMBL" id="JX193905">
    <property type="protein sequence ID" value="AFS51918.1"/>
    <property type="molecule type" value="Genomic_DNA"/>
</dbReference>
<evidence type="ECO:0000313" key="1">
    <source>
        <dbReference type="EMBL" id="AFS51918.1"/>
    </source>
</evidence>
<name>V9LSU6_9ABAC</name>
<accession>V9LSU6</accession>
<sequence>MTDVKYEIIQRMLINELEFLNKSVNFKSVKYLTEHHLKGELHNLAKIMYNYKMTLDTSADRAAYNSDMSMLSLLLEHINKIDFIFHDDIHRLVRHEMYSMFDSHNKSLKEYDAALNTLLRTDNTSIVSEMKTVDKIEFSHVHLARILCVASSVYTRNGVEWKTFFDTQSRYVIKLFIDYIIMILELIKTNAFSDDRVEVIYHWKTQSYFYYNETNFMGNTKRPLPACVELQAANAASNEITLDVCYLKTNKITMLSESAKNEQSAKFKTHIELNALPHCLYNDTILNVSSMTVFNLYKRNSNFTQTGHVLLVRSLDDDVNIDKGTVLKQINAYYDALDYLNENDIEPLRIVGDSGAYATDVRLAALDFIVLMFVVTVTDRYMLYTVSDSSHKKLFEEIKLKVCELNVHQIYKILINYNISRTVLDNLSGGGGDDK</sequence>
<organism evidence="1">
    <name type="scientific">Dendrolimus kikuchii nucleopolyhedrovirus</name>
    <dbReference type="NCBI Taxonomy" id="1219875"/>
    <lineage>
        <taxon>Viruses</taxon>
        <taxon>Viruses incertae sedis</taxon>
        <taxon>Naldaviricetes</taxon>
        <taxon>Lefavirales</taxon>
        <taxon>Baculoviridae</taxon>
        <taxon>Alphabaculovirus</taxon>
    </lineage>
</organism>
<reference evidence="1" key="1">
    <citation type="submission" date="2012-06" db="EMBL/GenBank/DDBJ databases">
        <title>Genomic sequencing and analysis of the Dendrolimus kikuchii nucleopolyhedrovirus.</title>
        <authorList>
            <person name="Yang M.M."/>
        </authorList>
    </citation>
    <scope>NUCLEOTIDE SEQUENCE</scope>
    <source>
        <strain evidence="1">YN</strain>
    </source>
</reference>
<protein>
    <submittedName>
        <fullName evidence="1">DekiORF40</fullName>
    </submittedName>
</protein>
<proteinExistence type="predicted"/>